<protein>
    <submittedName>
        <fullName evidence="2">Uncharacterized protein</fullName>
    </submittedName>
</protein>
<feature type="compositionally biased region" description="Low complexity" evidence="1">
    <location>
        <begin position="379"/>
        <end position="388"/>
    </location>
</feature>
<feature type="region of interest" description="Disordered" evidence="1">
    <location>
        <begin position="379"/>
        <end position="447"/>
    </location>
</feature>
<reference evidence="2" key="1">
    <citation type="submission" date="2022-10" db="EMBL/GenBank/DDBJ databases">
        <authorList>
            <person name="Chen Y."/>
            <person name="Dougan E. K."/>
            <person name="Chan C."/>
            <person name="Rhodes N."/>
            <person name="Thang M."/>
        </authorList>
    </citation>
    <scope>NUCLEOTIDE SEQUENCE</scope>
</reference>
<dbReference type="EMBL" id="CAMXCT010004680">
    <property type="protein sequence ID" value="CAI4009961.1"/>
    <property type="molecule type" value="Genomic_DNA"/>
</dbReference>
<dbReference type="EMBL" id="CAMXCT030004680">
    <property type="protein sequence ID" value="CAL4797273.1"/>
    <property type="molecule type" value="Genomic_DNA"/>
</dbReference>
<dbReference type="Proteomes" id="UP001152797">
    <property type="component" value="Unassembled WGS sequence"/>
</dbReference>
<evidence type="ECO:0000256" key="1">
    <source>
        <dbReference type="SAM" id="MobiDB-lite"/>
    </source>
</evidence>
<keyword evidence="4" id="KW-1185">Reference proteome</keyword>
<accession>A0A9P1DI06</accession>
<feature type="compositionally biased region" description="Basic and acidic residues" evidence="1">
    <location>
        <begin position="435"/>
        <end position="447"/>
    </location>
</feature>
<dbReference type="EMBL" id="CAMXCT020004680">
    <property type="protein sequence ID" value="CAL1163336.1"/>
    <property type="molecule type" value="Genomic_DNA"/>
</dbReference>
<gene>
    <name evidence="2" type="ORF">C1SCF055_LOCUS35284</name>
</gene>
<organism evidence="2">
    <name type="scientific">Cladocopium goreaui</name>
    <dbReference type="NCBI Taxonomy" id="2562237"/>
    <lineage>
        <taxon>Eukaryota</taxon>
        <taxon>Sar</taxon>
        <taxon>Alveolata</taxon>
        <taxon>Dinophyceae</taxon>
        <taxon>Suessiales</taxon>
        <taxon>Symbiodiniaceae</taxon>
        <taxon>Cladocopium</taxon>
    </lineage>
</organism>
<evidence type="ECO:0000313" key="2">
    <source>
        <dbReference type="EMBL" id="CAI4009961.1"/>
    </source>
</evidence>
<feature type="compositionally biased region" description="Polar residues" evidence="1">
    <location>
        <begin position="415"/>
        <end position="434"/>
    </location>
</feature>
<comment type="caution">
    <text evidence="2">The sequence shown here is derived from an EMBL/GenBank/DDBJ whole genome shotgun (WGS) entry which is preliminary data.</text>
</comment>
<evidence type="ECO:0000313" key="3">
    <source>
        <dbReference type="EMBL" id="CAL1163336.1"/>
    </source>
</evidence>
<name>A0A9P1DI06_9DINO</name>
<proteinExistence type="predicted"/>
<reference evidence="3" key="2">
    <citation type="submission" date="2024-04" db="EMBL/GenBank/DDBJ databases">
        <authorList>
            <person name="Chen Y."/>
            <person name="Shah S."/>
            <person name="Dougan E. K."/>
            <person name="Thang M."/>
            <person name="Chan C."/>
        </authorList>
    </citation>
    <scope>NUCLEOTIDE SEQUENCE [LARGE SCALE GENOMIC DNA]</scope>
</reference>
<dbReference type="OrthoDB" id="455178at2759"/>
<feature type="compositionally biased region" description="Basic and acidic residues" evidence="1">
    <location>
        <begin position="389"/>
        <end position="401"/>
    </location>
</feature>
<dbReference type="AlphaFoldDB" id="A0A9P1DI06"/>
<evidence type="ECO:0000313" key="4">
    <source>
        <dbReference type="Proteomes" id="UP001152797"/>
    </source>
</evidence>
<feature type="region of interest" description="Disordered" evidence="1">
    <location>
        <begin position="654"/>
        <end position="687"/>
    </location>
</feature>
<sequence length="1021" mass="112855">MLDAFSSSVGWRPTGIVPAQIKAFVDKFGSEFRLASLSKLVLPIDSTGNPFVTAEGLLPAPCLSTLNALKILRGKSQADWHPAAKDEICSILEHGLQVEYVEFESFTAWQQYMEGAAVQQQSALQPHIVDTAVMFLQWLESPAIAKEVIAVLGSSEQSGPDKLTPHMLRAILAEGKNLDAKFLSMSRGNASHRLKDAKCLLRTSSTESLQHLLQWRKKTPPVIANLFAQQWLLQNDWMTLSGKTCQLEGKVYDVQTLVMNQTTKVLSTAEVLVNGDVPRIKRAPLNLSLFREVCNVQLPAIDYFARLMSKFGGVTTRSLTVLMRRLLVDGEPKLRESFLQGWSLSAKAGKASLQFSELLPSSEWGLMEEKLQDLLDAQTQTAPATETEQSPKKDEKEEQKSVEGQSAETVAKSAPGSQQSTGPTGETPVTTSQPKDSKQEAKDEQAERVKAAVAADVEVQVADCFEFYSGFPTTDADMPSLPEKNRLFVLPPSSKSRGRPDRSFTLKIGGAGGKPPPWLAAVKESDAILIGLGHNPSNADVVRAQLKEKNNVFDLFRFASPIPVMEKQNRSNAEEYVEYFLAGFGPQWAEKQGNLAWVGPVPSHPDRPERLYQCEHQRDPVAALSCKKRRLSHVKSIGQSSLKKKRVLTEEQRLLGETSDTEEVQHENLQDESSSDEAPATEDDRRPWVKMWRQGMSVAAWVQLLQGMNSSFCVLCRPFNCQIGFLLAVLQLADKRVGLGKGFAAVCFGPGEPGEMPHDKDSNAYREWRQKVNAWHQAGHTLDLCFEVYTQKRNEYALQIAQSAPKQGNFSKRLRQLFKRKSEPMELPPNVPPVTKDGQAATHQLDPMAVLTVPELPQKANEPDSEEEDPSNLDKEALSKWNERLMAKHHLKVMAAGNTGSLGLFSVNDLPSGAKLRLKGAWFGSEEEVKKHIAAVPDMATRVVKVDFPNGSQWCLLSSLFGLLRPGGRAATASFTFDTGRAVTHGLQLELKKAVPAGRELTFFRAKPKPKAKAKSVRAKK</sequence>